<feature type="transmembrane region" description="Helical" evidence="4">
    <location>
        <begin position="7"/>
        <end position="31"/>
    </location>
</feature>
<dbReference type="OrthoDB" id="5290997at2"/>
<dbReference type="EMBL" id="LDPZ01000020">
    <property type="protein sequence ID" value="KTQ95703.1"/>
    <property type="molecule type" value="Genomic_DNA"/>
</dbReference>
<proteinExistence type="predicted"/>
<sequence>MTLIRSILFQILFYANLAGQILLYLPIFFIVPERVCWRLVKFWARSSLWLLRLTAGTRSVITGQEHVPAGPVIVASKHQSFWEVIALVPQFEKPTFILKKELMKIPVFGWYARRMGMIPVDRKRRGAVLPSLLAEARKAIAEGRQIIIFPEGTRAAPGTAPNYRPGIHFLYDALGLSIVPVGLNSGLFWPRQAVRRQPGTIRAEFLEPIGPGLKRDALLKTLGGRIEASSDTLMRRAIAEQPALPVSPLLAAHLAQTV</sequence>
<dbReference type="GO" id="GO:0006654">
    <property type="term" value="P:phosphatidic acid biosynthetic process"/>
    <property type="evidence" value="ECO:0007669"/>
    <property type="project" value="TreeGrafter"/>
</dbReference>
<keyword evidence="3 6" id="KW-0012">Acyltransferase</keyword>
<dbReference type="GO" id="GO:0003841">
    <property type="term" value="F:1-acylglycerol-3-phosphate O-acyltransferase activity"/>
    <property type="evidence" value="ECO:0007669"/>
    <property type="project" value="TreeGrafter"/>
</dbReference>
<organism evidence="6 7">
    <name type="scientific">Aureimonas ureilytica</name>
    <dbReference type="NCBI Taxonomy" id="401562"/>
    <lineage>
        <taxon>Bacteria</taxon>
        <taxon>Pseudomonadati</taxon>
        <taxon>Pseudomonadota</taxon>
        <taxon>Alphaproteobacteria</taxon>
        <taxon>Hyphomicrobiales</taxon>
        <taxon>Aurantimonadaceae</taxon>
        <taxon>Aureimonas</taxon>
    </lineage>
</organism>
<evidence type="ECO:0000313" key="6">
    <source>
        <dbReference type="EMBL" id="KTQ95703.1"/>
    </source>
</evidence>
<dbReference type="CDD" id="cd07989">
    <property type="entry name" value="LPLAT_AGPAT-like"/>
    <property type="match status" value="1"/>
</dbReference>
<protein>
    <submittedName>
        <fullName evidence="6">Acyl-phosphate glycerol 3-phosphate acyltransferase</fullName>
    </submittedName>
</protein>
<keyword evidence="2 6" id="KW-0808">Transferase</keyword>
<dbReference type="PATRIC" id="fig|401562.3.peg.1426"/>
<comment type="pathway">
    <text evidence="1">Lipid metabolism.</text>
</comment>
<gene>
    <name evidence="6" type="ORF">NS226_09780</name>
</gene>
<keyword evidence="4" id="KW-0812">Transmembrane</keyword>
<reference evidence="6 7" key="1">
    <citation type="journal article" date="2016" name="Front. Microbiol.">
        <title>Genomic Resource of Rice Seed Associated Bacteria.</title>
        <authorList>
            <person name="Midha S."/>
            <person name="Bansal K."/>
            <person name="Sharma S."/>
            <person name="Kumar N."/>
            <person name="Patil P.P."/>
            <person name="Chaudhry V."/>
            <person name="Patil P.B."/>
        </authorList>
    </citation>
    <scope>NUCLEOTIDE SEQUENCE [LARGE SCALE GENOMIC DNA]</scope>
    <source>
        <strain evidence="6 7">NS226</strain>
    </source>
</reference>
<dbReference type="InterPro" id="IPR002123">
    <property type="entry name" value="Plipid/glycerol_acylTrfase"/>
</dbReference>
<evidence type="ECO:0000256" key="2">
    <source>
        <dbReference type="ARBA" id="ARBA00022679"/>
    </source>
</evidence>
<evidence type="ECO:0000256" key="4">
    <source>
        <dbReference type="SAM" id="Phobius"/>
    </source>
</evidence>
<dbReference type="RefSeq" id="WP_058634840.1">
    <property type="nucleotide sequence ID" value="NZ_LDPZ01000020.1"/>
</dbReference>
<dbReference type="SUPFAM" id="SSF69593">
    <property type="entry name" value="Glycerol-3-phosphate (1)-acyltransferase"/>
    <property type="match status" value="1"/>
</dbReference>
<dbReference type="Pfam" id="PF01553">
    <property type="entry name" value="Acyltransferase"/>
    <property type="match status" value="1"/>
</dbReference>
<evidence type="ECO:0000313" key="7">
    <source>
        <dbReference type="Proteomes" id="UP000078272"/>
    </source>
</evidence>
<name>A0A175R8Z4_9HYPH</name>
<keyword evidence="4" id="KW-1133">Transmembrane helix</keyword>
<dbReference type="Proteomes" id="UP000078272">
    <property type="component" value="Unassembled WGS sequence"/>
</dbReference>
<evidence type="ECO:0000256" key="3">
    <source>
        <dbReference type="ARBA" id="ARBA00023315"/>
    </source>
</evidence>
<comment type="caution">
    <text evidence="6">The sequence shown here is derived from an EMBL/GenBank/DDBJ whole genome shotgun (WGS) entry which is preliminary data.</text>
</comment>
<feature type="domain" description="Phospholipid/glycerol acyltransferase" evidence="5">
    <location>
        <begin position="72"/>
        <end position="186"/>
    </location>
</feature>
<keyword evidence="4" id="KW-0472">Membrane</keyword>
<dbReference type="STRING" id="401562.NS365_02020"/>
<accession>A0A175R8Z4</accession>
<dbReference type="SMART" id="SM00563">
    <property type="entry name" value="PlsC"/>
    <property type="match status" value="1"/>
</dbReference>
<dbReference type="PANTHER" id="PTHR10434">
    <property type="entry name" value="1-ACYL-SN-GLYCEROL-3-PHOSPHATE ACYLTRANSFERASE"/>
    <property type="match status" value="1"/>
</dbReference>
<evidence type="ECO:0000259" key="5">
    <source>
        <dbReference type="SMART" id="SM00563"/>
    </source>
</evidence>
<dbReference type="AlphaFoldDB" id="A0A175R8Z4"/>
<dbReference type="PANTHER" id="PTHR10434:SF40">
    <property type="entry name" value="1-ACYL-SN-GLYCEROL-3-PHOSPHATE ACYLTRANSFERASE"/>
    <property type="match status" value="1"/>
</dbReference>
<evidence type="ECO:0000256" key="1">
    <source>
        <dbReference type="ARBA" id="ARBA00005189"/>
    </source>
</evidence>